<proteinExistence type="predicted"/>
<sequence>MMQCIPKLLPSSCFDFALCFGRVLASCFLNIFLLSLFVCFSSAWPPLYNSGWIADALYLNLNNSYIFITCYF</sequence>
<name>A0A2P6RHE4_ROSCH</name>
<dbReference type="AlphaFoldDB" id="A0A2P6RHE4"/>
<organism evidence="2 3">
    <name type="scientific">Rosa chinensis</name>
    <name type="common">China rose</name>
    <dbReference type="NCBI Taxonomy" id="74649"/>
    <lineage>
        <taxon>Eukaryota</taxon>
        <taxon>Viridiplantae</taxon>
        <taxon>Streptophyta</taxon>
        <taxon>Embryophyta</taxon>
        <taxon>Tracheophyta</taxon>
        <taxon>Spermatophyta</taxon>
        <taxon>Magnoliopsida</taxon>
        <taxon>eudicotyledons</taxon>
        <taxon>Gunneridae</taxon>
        <taxon>Pentapetalae</taxon>
        <taxon>rosids</taxon>
        <taxon>fabids</taxon>
        <taxon>Rosales</taxon>
        <taxon>Rosaceae</taxon>
        <taxon>Rosoideae</taxon>
        <taxon>Rosoideae incertae sedis</taxon>
        <taxon>Rosa</taxon>
    </lineage>
</organism>
<protein>
    <submittedName>
        <fullName evidence="2">Uncharacterized protein</fullName>
    </submittedName>
</protein>
<keyword evidence="3" id="KW-1185">Reference proteome</keyword>
<keyword evidence="1" id="KW-1133">Transmembrane helix</keyword>
<accession>A0A2P6RHE4</accession>
<dbReference type="Proteomes" id="UP000238479">
    <property type="component" value="Chromosome 3"/>
</dbReference>
<comment type="caution">
    <text evidence="2">The sequence shown here is derived from an EMBL/GenBank/DDBJ whole genome shotgun (WGS) entry which is preliminary data.</text>
</comment>
<dbReference type="Gramene" id="PRQ45849">
    <property type="protein sequence ID" value="PRQ45849"/>
    <property type="gene ID" value="RchiOBHm_Chr3g0496151"/>
</dbReference>
<evidence type="ECO:0000256" key="1">
    <source>
        <dbReference type="SAM" id="Phobius"/>
    </source>
</evidence>
<dbReference type="EMBL" id="PDCK01000041">
    <property type="protein sequence ID" value="PRQ45849.1"/>
    <property type="molecule type" value="Genomic_DNA"/>
</dbReference>
<evidence type="ECO:0000313" key="3">
    <source>
        <dbReference type="Proteomes" id="UP000238479"/>
    </source>
</evidence>
<keyword evidence="1" id="KW-0812">Transmembrane</keyword>
<keyword evidence="1" id="KW-0472">Membrane</keyword>
<evidence type="ECO:0000313" key="2">
    <source>
        <dbReference type="EMBL" id="PRQ45849.1"/>
    </source>
</evidence>
<reference evidence="2 3" key="1">
    <citation type="journal article" date="2018" name="Nat. Genet.">
        <title>The Rosa genome provides new insights in the design of modern roses.</title>
        <authorList>
            <person name="Bendahmane M."/>
        </authorList>
    </citation>
    <scope>NUCLEOTIDE SEQUENCE [LARGE SCALE GENOMIC DNA]</scope>
    <source>
        <strain evidence="3">cv. Old Blush</strain>
    </source>
</reference>
<feature type="transmembrane region" description="Helical" evidence="1">
    <location>
        <begin position="20"/>
        <end position="44"/>
    </location>
</feature>
<gene>
    <name evidence="2" type="ORF">RchiOBHm_Chr3g0496151</name>
</gene>